<keyword evidence="3" id="KW-1185">Reference proteome</keyword>
<dbReference type="Pfam" id="PF09346">
    <property type="entry name" value="SMI1_KNR4"/>
    <property type="match status" value="1"/>
</dbReference>
<reference evidence="2 3" key="1">
    <citation type="submission" date="2016-09" db="EMBL/GenBank/DDBJ databases">
        <title>Bacillus aquimaris SAMM genome sequence reveals colonization and biosurfactant production capacities.</title>
        <authorList>
            <person name="Waghmode S.R."/>
            <person name="Suryavanshi M.V."/>
        </authorList>
    </citation>
    <scope>NUCLEOTIDE SEQUENCE [LARGE SCALE GENOMIC DNA]</scope>
    <source>
        <strain evidence="2 3">SAMM</strain>
    </source>
</reference>
<evidence type="ECO:0000313" key="3">
    <source>
        <dbReference type="Proteomes" id="UP000182062"/>
    </source>
</evidence>
<dbReference type="SUPFAM" id="SSF160631">
    <property type="entry name" value="SMI1/KNR4-like"/>
    <property type="match status" value="1"/>
</dbReference>
<dbReference type="Gene3D" id="3.40.1580.10">
    <property type="entry name" value="SMI1/KNR4-like"/>
    <property type="match status" value="1"/>
</dbReference>
<evidence type="ECO:0000313" key="2">
    <source>
        <dbReference type="EMBL" id="OIU73194.1"/>
    </source>
</evidence>
<gene>
    <name evidence="2" type="ORF">BHE18_14800</name>
</gene>
<dbReference type="InterPro" id="IPR018958">
    <property type="entry name" value="Knr4/Smi1-like_dom"/>
</dbReference>
<dbReference type="Proteomes" id="UP000182062">
    <property type="component" value="Unassembled WGS sequence"/>
</dbReference>
<dbReference type="InterPro" id="IPR037883">
    <property type="entry name" value="Knr4/Smi1-like_sf"/>
</dbReference>
<comment type="caution">
    <text evidence="2">The sequence shown here is derived from an EMBL/GenBank/DDBJ whole genome shotgun (WGS) entry which is preliminary data.</text>
</comment>
<proteinExistence type="predicted"/>
<accession>A0A1J6W6H2</accession>
<protein>
    <recommendedName>
        <fullName evidence="1">Knr4/Smi1-like domain-containing protein</fullName>
    </recommendedName>
</protein>
<organism evidence="2 3">
    <name type="scientific">Rossellomorea aquimaris</name>
    <dbReference type="NCBI Taxonomy" id="189382"/>
    <lineage>
        <taxon>Bacteria</taxon>
        <taxon>Bacillati</taxon>
        <taxon>Bacillota</taxon>
        <taxon>Bacilli</taxon>
        <taxon>Bacillales</taxon>
        <taxon>Bacillaceae</taxon>
        <taxon>Rossellomorea</taxon>
    </lineage>
</organism>
<name>A0A1J6W6H2_9BACI</name>
<dbReference type="EMBL" id="MINN01000022">
    <property type="protein sequence ID" value="OIU73194.1"/>
    <property type="molecule type" value="Genomic_DNA"/>
</dbReference>
<feature type="domain" description="Knr4/Smi1-like" evidence="1">
    <location>
        <begin position="47"/>
        <end position="127"/>
    </location>
</feature>
<evidence type="ECO:0000259" key="1">
    <source>
        <dbReference type="Pfam" id="PF09346"/>
    </source>
</evidence>
<dbReference type="AlphaFoldDB" id="A0A1J6W6H2"/>
<sequence>MGEIEMLLNKTLHALKKRLDESGNMEILAEQGNIHTVHCSFNPPVESGKLQTFQEESKLMLPEDVREFLSQHNGARLYEMILGSNNIGGGLLVYSLEEIKKTRAILQSLSEFIPIGYVFENHLLIGRTAVDQDCPNYLYIAGTILKPEPLHLNLELFLDRFVVSQGSNFWDWPNYTAKNYYNHS</sequence>